<feature type="region of interest" description="Disordered" evidence="1">
    <location>
        <begin position="425"/>
        <end position="450"/>
    </location>
</feature>
<dbReference type="EMBL" id="VSWC01000014">
    <property type="protein sequence ID" value="KAA1115109.1"/>
    <property type="molecule type" value="Genomic_DNA"/>
</dbReference>
<organism evidence="2 3">
    <name type="scientific">Puccinia graminis f. sp. tritici</name>
    <dbReference type="NCBI Taxonomy" id="56615"/>
    <lineage>
        <taxon>Eukaryota</taxon>
        <taxon>Fungi</taxon>
        <taxon>Dikarya</taxon>
        <taxon>Basidiomycota</taxon>
        <taxon>Pucciniomycotina</taxon>
        <taxon>Pucciniomycetes</taxon>
        <taxon>Pucciniales</taxon>
        <taxon>Pucciniaceae</taxon>
        <taxon>Puccinia</taxon>
    </lineage>
</organism>
<sequence length="479" mass="55734">MHPAFTAFKPLEGSEWMNRRLDQAHNYMNECQVKLQILYEQPNPYSEANEKYTKHFFEEQWALERQYYEDRNHEKEEQKVELGRLLTLEEDLNKAWENIPQTSEDALARVITICDIQNKIEQQRQRIGEGQILEGVNHEHETLFLKVWWAKTDLRRKYMALLEEKRPLDAVRMGIASKLGTDGKERLIISIRKKATALETVVNTYNLHLEAFHLAFPNRPVLEPAVYDSILGMEADNIFWTDGVFTNREEPWAIDPNTQDGMRLVARYQRGREEYCRIGREMRRAIRWAVTEHKKIIPLMFGLATNSEHVKVQLQPALTHPILQTLSSEDQLDCMKAILHNHFILVSSLQLAWNSNVEHILFNTGPYENDPELIRDWNEQVLRLSFLKQTGNLSMVAGDFENAFGNSLDNIDQSVMQDFLAQDEDTSLAPSHTGEDHPDDEETITIPSRQNNGHEMVDEFERALEEEELGNMLGGNFQM</sequence>
<proteinExistence type="predicted"/>
<evidence type="ECO:0000256" key="1">
    <source>
        <dbReference type="SAM" id="MobiDB-lite"/>
    </source>
</evidence>
<reference evidence="2 3" key="1">
    <citation type="submission" date="2019-05" db="EMBL/GenBank/DDBJ databases">
        <title>Emergence of the Ug99 lineage of the wheat stem rust pathogen through somatic hybridization.</title>
        <authorList>
            <person name="Li F."/>
            <person name="Upadhyaya N.M."/>
            <person name="Sperschneider J."/>
            <person name="Matny O."/>
            <person name="Nguyen-Phuc H."/>
            <person name="Mago R."/>
            <person name="Raley C."/>
            <person name="Miller M.E."/>
            <person name="Silverstein K.A.T."/>
            <person name="Henningsen E."/>
            <person name="Hirsch C.D."/>
            <person name="Visser B."/>
            <person name="Pretorius Z.A."/>
            <person name="Steffenson B.J."/>
            <person name="Schwessinger B."/>
            <person name="Dodds P.N."/>
            <person name="Figueroa M."/>
        </authorList>
    </citation>
    <scope>NUCLEOTIDE SEQUENCE [LARGE SCALE GENOMIC DNA]</scope>
    <source>
        <strain evidence="2">21-0</strain>
    </source>
</reference>
<dbReference type="PANTHER" id="PTHR33096:SF1">
    <property type="entry name" value="CXC1-LIKE CYSTEINE CLUSTER ASSOCIATED WITH KDZ TRANSPOSASES DOMAIN-CONTAINING PROTEIN"/>
    <property type="match status" value="1"/>
</dbReference>
<comment type="caution">
    <text evidence="2">The sequence shown here is derived from an EMBL/GenBank/DDBJ whole genome shotgun (WGS) entry which is preliminary data.</text>
</comment>
<evidence type="ECO:0000313" key="2">
    <source>
        <dbReference type="EMBL" id="KAA1115109.1"/>
    </source>
</evidence>
<accession>A0A5B0QPP0</accession>
<gene>
    <name evidence="2" type="ORF">PGT21_031637</name>
</gene>
<name>A0A5B0QPP0_PUCGR</name>
<dbReference type="Proteomes" id="UP000324748">
    <property type="component" value="Unassembled WGS sequence"/>
</dbReference>
<evidence type="ECO:0000313" key="3">
    <source>
        <dbReference type="Proteomes" id="UP000324748"/>
    </source>
</evidence>
<dbReference type="AlphaFoldDB" id="A0A5B0QPP0"/>
<keyword evidence="3" id="KW-1185">Reference proteome</keyword>
<protein>
    <submittedName>
        <fullName evidence="2">Uncharacterized protein</fullName>
    </submittedName>
</protein>
<dbReference type="OrthoDB" id="2506732at2759"/>
<dbReference type="PANTHER" id="PTHR33096">
    <property type="entry name" value="CXC2 DOMAIN-CONTAINING PROTEIN"/>
    <property type="match status" value="1"/>
</dbReference>